<feature type="signal peptide" evidence="4">
    <location>
        <begin position="1"/>
        <end position="22"/>
    </location>
</feature>
<dbReference type="SUPFAM" id="SSF53474">
    <property type="entry name" value="alpha/beta-Hydrolases"/>
    <property type="match status" value="1"/>
</dbReference>
<dbReference type="Proteomes" id="UP000029672">
    <property type="component" value="Chromosome"/>
</dbReference>
<dbReference type="OrthoDB" id="217645at2"/>
<dbReference type="InterPro" id="IPR054579">
    <property type="entry name" value="GCE-like_dom"/>
</dbReference>
<proteinExistence type="predicted"/>
<keyword evidence="3" id="KW-0378">Hydrolase</keyword>
<evidence type="ECO:0000313" key="7">
    <source>
        <dbReference type="Proteomes" id="UP000029672"/>
    </source>
</evidence>
<dbReference type="eggNOG" id="COG1073">
    <property type="taxonomic scope" value="Bacteria"/>
</dbReference>
<dbReference type="Pfam" id="PF22244">
    <property type="entry name" value="GCE_fung"/>
    <property type="match status" value="1"/>
</dbReference>
<keyword evidence="1" id="KW-0719">Serine esterase</keyword>
<name>A0A097EPV0_9GAMM</name>
<evidence type="ECO:0000256" key="3">
    <source>
        <dbReference type="ARBA" id="ARBA00022801"/>
    </source>
</evidence>
<dbReference type="Gene3D" id="3.40.50.1820">
    <property type="entry name" value="alpha/beta hydrolase"/>
    <property type="match status" value="1"/>
</dbReference>
<protein>
    <recommendedName>
        <fullName evidence="5">4-O-methyl-glucuronoyl methylesterase-like domain-containing protein</fullName>
    </recommendedName>
</protein>
<accession>A0A097EPV0</accession>
<evidence type="ECO:0000313" key="6">
    <source>
        <dbReference type="EMBL" id="AIT09595.1"/>
    </source>
</evidence>
<dbReference type="HOGENOM" id="CLU_045118_0_0_6"/>
<dbReference type="STRING" id="1547445.LO80_06220"/>
<evidence type="ECO:0000256" key="4">
    <source>
        <dbReference type="SAM" id="SignalP"/>
    </source>
</evidence>
<feature type="domain" description="4-O-methyl-glucuronoyl methylesterase-like" evidence="5">
    <location>
        <begin position="225"/>
        <end position="373"/>
    </location>
</feature>
<dbReference type="EMBL" id="CP009574">
    <property type="protein sequence ID" value="AIT09595.1"/>
    <property type="molecule type" value="Genomic_DNA"/>
</dbReference>
<evidence type="ECO:0000259" key="5">
    <source>
        <dbReference type="Pfam" id="PF22244"/>
    </source>
</evidence>
<keyword evidence="2 4" id="KW-0732">Signal</keyword>
<dbReference type="GO" id="GO:0052689">
    <property type="term" value="F:carboxylic ester hydrolase activity"/>
    <property type="evidence" value="ECO:0007669"/>
    <property type="project" value="UniProtKB-KW"/>
</dbReference>
<dbReference type="AlphaFoldDB" id="A0A097EPV0"/>
<organism evidence="6 7">
    <name type="scientific">Candidatus Francisella endociliophora</name>
    <dbReference type="NCBI Taxonomy" id="653937"/>
    <lineage>
        <taxon>Bacteria</taxon>
        <taxon>Pseudomonadati</taxon>
        <taxon>Pseudomonadota</taxon>
        <taxon>Gammaproteobacteria</taxon>
        <taxon>Thiotrichales</taxon>
        <taxon>Francisellaceae</taxon>
        <taxon>Francisella</taxon>
    </lineage>
</organism>
<keyword evidence="7" id="KW-1185">Reference proteome</keyword>
<sequence>MSLCKKVFLFSAVSLIALSSYAIGPVNYDENKVQSYTLPDALKMNDGTEVKTVKEWQKRREQIIQLFKENVYGNVPSDNLKLTYKVIQENDHALGDKAIEKQVVVYIGKTKVNLLMYFPKQNKKSYPIFLGYNFCGNQSITSDPNILINKNWANPVTCAKTTDPKGTIADGHFTAKARGFNYRRFDLKNIIGNGYGFVTAYYGDIAPDNAEKLYTNVSKSIKNYKKYSAISLWAWGLINISDTLKQEPLVNQKEIIVFGHSRLGKTALWAAALDQKFAMVISNDSGTGGASLSRRNYGETLYSINTEFPYWFTSKFKEYNKDTKALPVDQHMLLDLIAPRPLYVASAKDDQWADPKGAFLATKATAPVYKLYGESVNLPKSQPKVNKPVIGIVSYHIRSGGHDLTSYDWQQYIKAANLNLKN</sequence>
<gene>
    <name evidence="6" type="ORF">LO80_06220</name>
</gene>
<evidence type="ECO:0000256" key="2">
    <source>
        <dbReference type="ARBA" id="ARBA00022729"/>
    </source>
</evidence>
<dbReference type="RefSeq" id="WP_040009599.1">
    <property type="nucleotide sequence ID" value="NZ_CP009574.1"/>
</dbReference>
<evidence type="ECO:0000256" key="1">
    <source>
        <dbReference type="ARBA" id="ARBA00022487"/>
    </source>
</evidence>
<reference evidence="6 7" key="1">
    <citation type="submission" date="2014-10" db="EMBL/GenBank/DDBJ databases">
        <title>Whole genome sequence of Francisella endociliophora strain FSC1006, isolated from a laboratory culture of the marine ciliate Euplotes raikovi.</title>
        <authorList>
            <person name="Granberg M."/>
            <person name="Backman S."/>
            <person name="Lundmark E."/>
            <person name="Nilsson E."/>
            <person name="Karlsson E."/>
            <person name="Thelaus J."/>
            <person name="Ohrman C."/>
            <person name="Larkeryd A."/>
            <person name="Stenberg P."/>
        </authorList>
    </citation>
    <scope>NUCLEOTIDE SEQUENCE [LARGE SCALE GENOMIC DNA]</scope>
    <source>
        <strain evidence="6 7">FSC1006</strain>
    </source>
</reference>
<feature type="chain" id="PRO_5001934339" description="4-O-methyl-glucuronoyl methylesterase-like domain-containing protein" evidence="4">
    <location>
        <begin position="23"/>
        <end position="422"/>
    </location>
</feature>
<dbReference type="KEGG" id="frf:LO80_06220"/>
<dbReference type="InterPro" id="IPR029058">
    <property type="entry name" value="AB_hydrolase_fold"/>
</dbReference>